<proteinExistence type="predicted"/>
<reference evidence="2 3" key="1">
    <citation type="journal article" date="2020" name="Microb. Genom.">
        <title>Genetic diversity of clinical and environmental Mucorales isolates obtained from an investigation of mucormycosis cases among solid organ transplant recipients.</title>
        <authorList>
            <person name="Nguyen M.H."/>
            <person name="Kaul D."/>
            <person name="Muto C."/>
            <person name="Cheng S.J."/>
            <person name="Richter R.A."/>
            <person name="Bruno V.M."/>
            <person name="Liu G."/>
            <person name="Beyhan S."/>
            <person name="Sundermann A.J."/>
            <person name="Mounaud S."/>
            <person name="Pasculle A.W."/>
            <person name="Nierman W.C."/>
            <person name="Driscoll E."/>
            <person name="Cumbie R."/>
            <person name="Clancy C.J."/>
            <person name="Dupont C.L."/>
        </authorList>
    </citation>
    <scope>NUCLEOTIDE SEQUENCE [LARGE SCALE GENOMIC DNA]</scope>
    <source>
        <strain evidence="2 3">GL24</strain>
    </source>
</reference>
<evidence type="ECO:0000313" key="2">
    <source>
        <dbReference type="EMBL" id="KAG1529359.1"/>
    </source>
</evidence>
<comment type="caution">
    <text evidence="2">The sequence shown here is derived from an EMBL/GenBank/DDBJ whole genome shotgun (WGS) entry which is preliminary data.</text>
</comment>
<feature type="region of interest" description="Disordered" evidence="1">
    <location>
        <begin position="20"/>
        <end position="40"/>
    </location>
</feature>
<organism evidence="2 3">
    <name type="scientific">Rhizopus delemar</name>
    <dbReference type="NCBI Taxonomy" id="936053"/>
    <lineage>
        <taxon>Eukaryota</taxon>
        <taxon>Fungi</taxon>
        <taxon>Fungi incertae sedis</taxon>
        <taxon>Mucoromycota</taxon>
        <taxon>Mucoromycotina</taxon>
        <taxon>Mucoromycetes</taxon>
        <taxon>Mucorales</taxon>
        <taxon>Mucorineae</taxon>
        <taxon>Rhizopodaceae</taxon>
        <taxon>Rhizopus</taxon>
    </lineage>
</organism>
<name>A0A9P6XNI5_9FUNG</name>
<keyword evidence="3" id="KW-1185">Reference proteome</keyword>
<evidence type="ECO:0000313" key="3">
    <source>
        <dbReference type="Proteomes" id="UP000740926"/>
    </source>
</evidence>
<dbReference type="AlphaFoldDB" id="A0A9P6XNI5"/>
<dbReference type="EMBL" id="JAANIU010015452">
    <property type="protein sequence ID" value="KAG1529359.1"/>
    <property type="molecule type" value="Genomic_DNA"/>
</dbReference>
<accession>A0A9P6XNI5</accession>
<protein>
    <submittedName>
        <fullName evidence="2">Uncharacterized protein</fullName>
    </submittedName>
</protein>
<sequence>MLPLAPPLFSTMTLWPNSLDSSAASKRPTESVLPPAGNGTTSLTGLAGQAPACAIAAAGSRISKPADAAARMARRLCATGVFCCMVVSSWLL</sequence>
<evidence type="ECO:0000256" key="1">
    <source>
        <dbReference type="SAM" id="MobiDB-lite"/>
    </source>
</evidence>
<gene>
    <name evidence="2" type="ORF">G6F50_018055</name>
</gene>
<dbReference type="Proteomes" id="UP000740926">
    <property type="component" value="Unassembled WGS sequence"/>
</dbReference>